<dbReference type="Proteomes" id="UP000053593">
    <property type="component" value="Unassembled WGS sequence"/>
</dbReference>
<feature type="transmembrane region" description="Helical" evidence="1">
    <location>
        <begin position="228"/>
        <end position="248"/>
    </location>
</feature>
<feature type="transmembrane region" description="Helical" evidence="1">
    <location>
        <begin position="12"/>
        <end position="38"/>
    </location>
</feature>
<dbReference type="OrthoDB" id="2562493at2759"/>
<feature type="transmembrane region" description="Helical" evidence="1">
    <location>
        <begin position="162"/>
        <end position="181"/>
    </location>
</feature>
<sequence length="348" mass="38459">MASSSTPDIKVIVGPILIAVTIKTFLYGICFLQFIWYFMAGTRDRLLMKLFVYWELLVNTFHTALSVYIIWQYVVNNFTNETFLKTGSWPLISTGFMTACSACPIQIYLAYCVKIVSGSWIVFAVLLALTLAEGSLMIVSSTVLLLRAREGASRFVPAVDSWAAFTAATDIAINVSLIFYLRKSRTGSRRTDHVISRLIRAAIETASFGSFFSVMLLITFTLWPALTINTVFSIPLGGVYANTFLAILNSRESLRKELHDNPRLSSTSSSPSLPESFTTIRMGTQNPIVHQSGAAPSIVSTRTTTDSQNSSIVLTDFESLQLSFYSTSSVHSKANEPIVEVSRSIREA</sequence>
<dbReference type="Pfam" id="PF20152">
    <property type="entry name" value="DUF6534"/>
    <property type="match status" value="1"/>
</dbReference>
<dbReference type="HOGENOM" id="CLU_046025_2_0_1"/>
<dbReference type="PANTHER" id="PTHR40465:SF1">
    <property type="entry name" value="DUF6534 DOMAIN-CONTAINING PROTEIN"/>
    <property type="match status" value="1"/>
</dbReference>
<proteinExistence type="predicted"/>
<gene>
    <name evidence="3" type="ORF">GYMLUDRAFT_41750</name>
</gene>
<organism evidence="3 4">
    <name type="scientific">Collybiopsis luxurians FD-317 M1</name>
    <dbReference type="NCBI Taxonomy" id="944289"/>
    <lineage>
        <taxon>Eukaryota</taxon>
        <taxon>Fungi</taxon>
        <taxon>Dikarya</taxon>
        <taxon>Basidiomycota</taxon>
        <taxon>Agaricomycotina</taxon>
        <taxon>Agaricomycetes</taxon>
        <taxon>Agaricomycetidae</taxon>
        <taxon>Agaricales</taxon>
        <taxon>Marasmiineae</taxon>
        <taxon>Omphalotaceae</taxon>
        <taxon>Collybiopsis</taxon>
        <taxon>Collybiopsis luxurians</taxon>
    </lineage>
</organism>
<evidence type="ECO:0000313" key="3">
    <source>
        <dbReference type="EMBL" id="KIK62888.1"/>
    </source>
</evidence>
<keyword evidence="4" id="KW-1185">Reference proteome</keyword>
<accession>A0A0D0D1A9</accession>
<dbReference type="PANTHER" id="PTHR40465">
    <property type="entry name" value="CHROMOSOME 1, WHOLE GENOME SHOTGUN SEQUENCE"/>
    <property type="match status" value="1"/>
</dbReference>
<dbReference type="InterPro" id="IPR045339">
    <property type="entry name" value="DUF6534"/>
</dbReference>
<feature type="transmembrane region" description="Helical" evidence="1">
    <location>
        <begin position="120"/>
        <end position="142"/>
    </location>
</feature>
<feature type="domain" description="DUF6534" evidence="2">
    <location>
        <begin position="166"/>
        <end position="253"/>
    </location>
</feature>
<dbReference type="EMBL" id="KN834766">
    <property type="protein sequence ID" value="KIK62888.1"/>
    <property type="molecule type" value="Genomic_DNA"/>
</dbReference>
<keyword evidence="1" id="KW-1133">Transmembrane helix</keyword>
<reference evidence="3 4" key="1">
    <citation type="submission" date="2014-04" db="EMBL/GenBank/DDBJ databases">
        <title>Evolutionary Origins and Diversification of the Mycorrhizal Mutualists.</title>
        <authorList>
            <consortium name="DOE Joint Genome Institute"/>
            <consortium name="Mycorrhizal Genomics Consortium"/>
            <person name="Kohler A."/>
            <person name="Kuo A."/>
            <person name="Nagy L.G."/>
            <person name="Floudas D."/>
            <person name="Copeland A."/>
            <person name="Barry K.W."/>
            <person name="Cichocki N."/>
            <person name="Veneault-Fourrey C."/>
            <person name="LaButti K."/>
            <person name="Lindquist E.A."/>
            <person name="Lipzen A."/>
            <person name="Lundell T."/>
            <person name="Morin E."/>
            <person name="Murat C."/>
            <person name="Riley R."/>
            <person name="Ohm R."/>
            <person name="Sun H."/>
            <person name="Tunlid A."/>
            <person name="Henrissat B."/>
            <person name="Grigoriev I.V."/>
            <person name="Hibbett D.S."/>
            <person name="Martin F."/>
        </authorList>
    </citation>
    <scope>NUCLEOTIDE SEQUENCE [LARGE SCALE GENOMIC DNA]</scope>
    <source>
        <strain evidence="3 4">FD-317 M1</strain>
    </source>
</reference>
<feature type="transmembrane region" description="Helical" evidence="1">
    <location>
        <begin position="50"/>
        <end position="71"/>
    </location>
</feature>
<keyword evidence="1" id="KW-0472">Membrane</keyword>
<feature type="transmembrane region" description="Helical" evidence="1">
    <location>
        <begin position="91"/>
        <end position="113"/>
    </location>
</feature>
<evidence type="ECO:0000313" key="4">
    <source>
        <dbReference type="Proteomes" id="UP000053593"/>
    </source>
</evidence>
<feature type="transmembrane region" description="Helical" evidence="1">
    <location>
        <begin position="201"/>
        <end position="222"/>
    </location>
</feature>
<name>A0A0D0D1A9_9AGAR</name>
<evidence type="ECO:0000256" key="1">
    <source>
        <dbReference type="SAM" id="Phobius"/>
    </source>
</evidence>
<dbReference type="AlphaFoldDB" id="A0A0D0D1A9"/>
<keyword evidence="1" id="KW-0812">Transmembrane</keyword>
<evidence type="ECO:0000259" key="2">
    <source>
        <dbReference type="Pfam" id="PF20152"/>
    </source>
</evidence>
<protein>
    <recommendedName>
        <fullName evidence="2">DUF6534 domain-containing protein</fullName>
    </recommendedName>
</protein>